<protein>
    <submittedName>
        <fullName evidence="2">Uncharacterized protein</fullName>
    </submittedName>
</protein>
<evidence type="ECO:0000313" key="3">
    <source>
        <dbReference type="Proteomes" id="UP000095751"/>
    </source>
</evidence>
<feature type="compositionally biased region" description="Low complexity" evidence="1">
    <location>
        <begin position="226"/>
        <end position="235"/>
    </location>
</feature>
<evidence type="ECO:0000256" key="1">
    <source>
        <dbReference type="SAM" id="MobiDB-lite"/>
    </source>
</evidence>
<proteinExistence type="predicted"/>
<gene>
    <name evidence="2" type="ORF">FRACYDRAFT_238965</name>
</gene>
<dbReference type="AlphaFoldDB" id="A0A1E7FF03"/>
<dbReference type="OrthoDB" id="48452at2759"/>
<keyword evidence="3" id="KW-1185">Reference proteome</keyword>
<dbReference type="KEGG" id="fcy:FRACYDRAFT_238965"/>
<dbReference type="EMBL" id="KV784358">
    <property type="protein sequence ID" value="OEU16373.1"/>
    <property type="molecule type" value="Genomic_DNA"/>
</dbReference>
<feature type="region of interest" description="Disordered" evidence="1">
    <location>
        <begin position="748"/>
        <end position="772"/>
    </location>
</feature>
<reference evidence="2 3" key="1">
    <citation type="submission" date="2016-09" db="EMBL/GenBank/DDBJ databases">
        <title>Extensive genetic diversity and differential bi-allelic expression allows diatom success in the polar Southern Ocean.</title>
        <authorList>
            <consortium name="DOE Joint Genome Institute"/>
            <person name="Mock T."/>
            <person name="Otillar R.P."/>
            <person name="Strauss J."/>
            <person name="Dupont C."/>
            <person name="Frickenhaus S."/>
            <person name="Maumus F."/>
            <person name="Mcmullan M."/>
            <person name="Sanges R."/>
            <person name="Schmutz J."/>
            <person name="Toseland A."/>
            <person name="Valas R."/>
            <person name="Veluchamy A."/>
            <person name="Ward B.J."/>
            <person name="Allen A."/>
            <person name="Barry K."/>
            <person name="Falciatore A."/>
            <person name="Ferrante M."/>
            <person name="Fortunato A.E."/>
            <person name="Gloeckner G."/>
            <person name="Gruber A."/>
            <person name="Hipkin R."/>
            <person name="Janech M."/>
            <person name="Kroth P."/>
            <person name="Leese F."/>
            <person name="Lindquist E."/>
            <person name="Lyon B.R."/>
            <person name="Martin J."/>
            <person name="Mayer C."/>
            <person name="Parker M."/>
            <person name="Quesneville H."/>
            <person name="Raymond J."/>
            <person name="Uhlig C."/>
            <person name="Valentin K.U."/>
            <person name="Worden A.Z."/>
            <person name="Armbrust E.V."/>
            <person name="Bowler C."/>
            <person name="Green B."/>
            <person name="Moulton V."/>
            <person name="Van Oosterhout C."/>
            <person name="Grigoriev I."/>
        </authorList>
    </citation>
    <scope>NUCLEOTIDE SEQUENCE [LARGE SCALE GENOMIC DNA]</scope>
    <source>
        <strain evidence="2 3">CCMP1102</strain>
    </source>
</reference>
<feature type="compositionally biased region" description="Basic and acidic residues" evidence="1">
    <location>
        <begin position="748"/>
        <end position="764"/>
    </location>
</feature>
<name>A0A1E7FF03_9STRA</name>
<sequence length="799" mass="88633">MEGKYEKAQNGDYDEAFLRRFAAQIGTALREREDDKDKQSSNIPSIEESVEDLYRSLVFDEPSIDHISNLPVVASALARQLLSSSSTTSSYALSNRLLNGVVYLCNQNTTLVVAKSENENESNNHNNDTVVHSTIKTAMAKLAFSILIDIPLECCRGESPSSERNMNRIKNILGSYKGSSMQDKQNNVTNTKSSTSTIDDDSSHSNNIHNEDKKRSMSNFMKNNDDNVNSSSSSNNKEDDNNNNAVEEIQQQKQQSIVEEVWAIESDPSDYDFGEDNPADVIMSAGADTILEENDWLDPKVLSRPDLSLTLQQTRDSIGTLLQLASYTLLEPIFYLPQKDTSRYASQLTQLVLTLLKPRRKDRSTSSSLSESSLLDSSVDYAILYPLWILRDAAAYHTNSTSKTIRQSCTTNYGQIYLEILQTLLAIDQAYLQDIGSSATSIKATSDPDLDLCVASIVGLSALSAWCSMQKKFTQSTVDAIVDSMNDLSHVVERAERTYKKNLPNTLIPILEILSGIYYDHVDSNISSTSSVPQTLLNSGFLRQILALLTLDGEASTRDLLGFHHALWGLCQSFPKIVGKYVFRYPGSSQIIRSYATNLGSSSPQNCVQSILWNIYGWYQCTQSSLASGGMNTVLKKIGSSTSDGKKLLNTSRLTEDECSEVCSKAWSQLCKLVIQALEASSTIGSDDAGAEKVIQEWGRLLVLSRISSIATHFKSLIDPSLLDDISIVISSQSKQIIIDKTDELKSREDGKANDDKNDDDKERRKPSRRQRIISQAHKVLKEYKLFFLGTVVGTSKTD</sequence>
<accession>A0A1E7FF03</accession>
<evidence type="ECO:0000313" key="2">
    <source>
        <dbReference type="EMBL" id="OEU16373.1"/>
    </source>
</evidence>
<organism evidence="2 3">
    <name type="scientific">Fragilariopsis cylindrus CCMP1102</name>
    <dbReference type="NCBI Taxonomy" id="635003"/>
    <lineage>
        <taxon>Eukaryota</taxon>
        <taxon>Sar</taxon>
        <taxon>Stramenopiles</taxon>
        <taxon>Ochrophyta</taxon>
        <taxon>Bacillariophyta</taxon>
        <taxon>Bacillariophyceae</taxon>
        <taxon>Bacillariophycidae</taxon>
        <taxon>Bacillariales</taxon>
        <taxon>Bacillariaceae</taxon>
        <taxon>Fragilariopsis</taxon>
    </lineage>
</organism>
<feature type="compositionally biased region" description="Low complexity" evidence="1">
    <location>
        <begin position="186"/>
        <end position="197"/>
    </location>
</feature>
<feature type="region of interest" description="Disordered" evidence="1">
    <location>
        <begin position="175"/>
        <end position="242"/>
    </location>
</feature>
<dbReference type="InParanoid" id="A0A1E7FF03"/>
<dbReference type="Proteomes" id="UP000095751">
    <property type="component" value="Unassembled WGS sequence"/>
</dbReference>